<accession>A0A7Y0HSZ1</accession>
<dbReference type="RefSeq" id="WP_169172538.1">
    <property type="nucleotide sequence ID" value="NZ_JAAIII010000005.1"/>
</dbReference>
<comment type="caution">
    <text evidence="2">The sequence shown here is derived from an EMBL/GenBank/DDBJ whole genome shotgun (WGS) entry which is preliminary data.</text>
</comment>
<proteinExistence type="predicted"/>
<evidence type="ECO:0000313" key="2">
    <source>
        <dbReference type="EMBL" id="NMM94501.1"/>
    </source>
</evidence>
<evidence type="ECO:0000313" key="3">
    <source>
        <dbReference type="Proteomes" id="UP000532194"/>
    </source>
</evidence>
<dbReference type="Pfam" id="PF20310">
    <property type="entry name" value="HTH_Tnp_2"/>
    <property type="match status" value="1"/>
</dbReference>
<name>A0A7Y0HSZ1_9BIFI</name>
<protein>
    <submittedName>
        <fullName evidence="2">Uncharacterized protein</fullName>
    </submittedName>
</protein>
<dbReference type="AlphaFoldDB" id="A0A7Y0HSZ1"/>
<gene>
    <name evidence="2" type="ORF">G1C95_1688</name>
</gene>
<keyword evidence="1" id="KW-0175">Coiled coil</keyword>
<dbReference type="Proteomes" id="UP000532194">
    <property type="component" value="Unassembled WGS sequence"/>
</dbReference>
<feature type="coiled-coil region" evidence="1">
    <location>
        <begin position="121"/>
        <end position="155"/>
    </location>
</feature>
<organism evidence="2 3">
    <name type="scientific">Bifidobacterium oedipodis</name>
    <dbReference type="NCBI Taxonomy" id="2675322"/>
    <lineage>
        <taxon>Bacteria</taxon>
        <taxon>Bacillati</taxon>
        <taxon>Actinomycetota</taxon>
        <taxon>Actinomycetes</taxon>
        <taxon>Bifidobacteriales</taxon>
        <taxon>Bifidobacteriaceae</taxon>
        <taxon>Bifidobacterium</taxon>
    </lineage>
</organism>
<evidence type="ECO:0000256" key="1">
    <source>
        <dbReference type="SAM" id="Coils"/>
    </source>
</evidence>
<keyword evidence="3" id="KW-1185">Reference proteome</keyword>
<dbReference type="EMBL" id="JAAIII010000005">
    <property type="protein sequence ID" value="NMM94501.1"/>
    <property type="molecule type" value="Genomic_DNA"/>
</dbReference>
<sequence length="157" mass="17826">MVNARRKFTKQQIQYLRTLPAVANVTAVRITYSDRFRTQATARYLSGDSPVRIFREAGLDPKIIGYKRIERAFARWKLGAKSSPGVDRGWVVVEGDGRASDASEADGTHRLTGFDLRDRLIADQALQIAQLKEYVGELERELDRSVERADETNRTQL</sequence>
<dbReference type="InterPro" id="IPR046929">
    <property type="entry name" value="HTH_Tnp"/>
</dbReference>
<reference evidence="2 3" key="1">
    <citation type="submission" date="2020-02" db="EMBL/GenBank/DDBJ databases">
        <title>Characterization of phylogenetic diversity of novel bifidobacterial species isolated in Czech ZOOs.</title>
        <authorList>
            <person name="Lugli G.A."/>
            <person name="Vera N.B."/>
            <person name="Ventura M."/>
        </authorList>
    </citation>
    <scope>NUCLEOTIDE SEQUENCE [LARGE SCALE GENOMIC DNA]</scope>
    <source>
        <strain evidence="2 3">DSM 109957</strain>
    </source>
</reference>